<proteinExistence type="inferred from homology"/>
<evidence type="ECO:0000256" key="1">
    <source>
        <dbReference type="ARBA" id="ARBA00006484"/>
    </source>
</evidence>
<name>A0ABV2R6Z6_9CAUL</name>
<dbReference type="InterPro" id="IPR036291">
    <property type="entry name" value="NAD(P)-bd_dom_sf"/>
</dbReference>
<evidence type="ECO:0000256" key="3">
    <source>
        <dbReference type="RuleBase" id="RU000363"/>
    </source>
</evidence>
<protein>
    <submittedName>
        <fullName evidence="5">Oxidoreductase</fullName>
        <ecNumber evidence="5">1.-.-.-</ecNumber>
    </submittedName>
</protein>
<dbReference type="PRINTS" id="PR00081">
    <property type="entry name" value="GDHRDH"/>
</dbReference>
<dbReference type="PROSITE" id="PS00061">
    <property type="entry name" value="ADH_SHORT"/>
    <property type="match status" value="1"/>
</dbReference>
<dbReference type="GO" id="GO:0016491">
    <property type="term" value="F:oxidoreductase activity"/>
    <property type="evidence" value="ECO:0007669"/>
    <property type="project" value="UniProtKB-KW"/>
</dbReference>
<dbReference type="PRINTS" id="PR00080">
    <property type="entry name" value="SDRFAMILY"/>
</dbReference>
<dbReference type="RefSeq" id="WP_354087277.1">
    <property type="nucleotide sequence ID" value="NZ_JBEPTF010000001.1"/>
</dbReference>
<evidence type="ECO:0000313" key="5">
    <source>
        <dbReference type="EMBL" id="MET4682322.1"/>
    </source>
</evidence>
<dbReference type="PANTHER" id="PTHR44196">
    <property type="entry name" value="DEHYDROGENASE/REDUCTASE SDR FAMILY MEMBER 7B"/>
    <property type="match status" value="1"/>
</dbReference>
<dbReference type="SUPFAM" id="SSF51735">
    <property type="entry name" value="NAD(P)-binding Rossmann-fold domains"/>
    <property type="match status" value="1"/>
</dbReference>
<feature type="domain" description="Ketoreductase" evidence="4">
    <location>
        <begin position="6"/>
        <end position="184"/>
    </location>
</feature>
<evidence type="ECO:0000259" key="4">
    <source>
        <dbReference type="SMART" id="SM00822"/>
    </source>
</evidence>
<dbReference type="Gene3D" id="3.40.50.720">
    <property type="entry name" value="NAD(P)-binding Rossmann-like Domain"/>
    <property type="match status" value="1"/>
</dbReference>
<dbReference type="Proteomes" id="UP001549313">
    <property type="component" value="Unassembled WGS sequence"/>
</dbReference>
<dbReference type="InterPro" id="IPR002347">
    <property type="entry name" value="SDR_fam"/>
</dbReference>
<gene>
    <name evidence="5" type="ORF">ABIE19_000231</name>
</gene>
<dbReference type="Pfam" id="PF00106">
    <property type="entry name" value="adh_short"/>
    <property type="match status" value="1"/>
</dbReference>
<dbReference type="InterPro" id="IPR020904">
    <property type="entry name" value="Sc_DH/Rdtase_CS"/>
</dbReference>
<dbReference type="PANTHER" id="PTHR44196:SF1">
    <property type="entry name" value="DEHYDROGENASE_REDUCTASE SDR FAMILY MEMBER 7B"/>
    <property type="match status" value="1"/>
</dbReference>
<dbReference type="InterPro" id="IPR057326">
    <property type="entry name" value="KR_dom"/>
</dbReference>
<evidence type="ECO:0000313" key="6">
    <source>
        <dbReference type="Proteomes" id="UP001549313"/>
    </source>
</evidence>
<evidence type="ECO:0000256" key="2">
    <source>
        <dbReference type="ARBA" id="ARBA00023002"/>
    </source>
</evidence>
<comment type="caution">
    <text evidence="5">The sequence shown here is derived from an EMBL/GenBank/DDBJ whole genome shotgun (WGS) entry which is preliminary data.</text>
</comment>
<dbReference type="EC" id="1.-.-.-" evidence="5"/>
<sequence>MLSRPRKILLTGGSSGIGRVLVDRLHAAGHDLVVLGRSEAALSDLRREAPTLATYRCDLSNQQDVEDAAAAIWSDHPDISVLINNAGVQFTPRFTEAGFRYDSVRYETTVNFLAPVWLSLLSLPGLLSHPDGGHVVNISSGLAFYPKTGSAVYCASKAALHSFSQSLRYQLEGGVRVTEVVLPMVDTPMTRGRGGRKISADQAVDEIMRGLRRRRAEIYVGRARLIPLLARIAPGRLRDILRRG</sequence>
<keyword evidence="2 5" id="KW-0560">Oxidoreductase</keyword>
<dbReference type="SMART" id="SM00822">
    <property type="entry name" value="PKS_KR"/>
    <property type="match status" value="1"/>
</dbReference>
<comment type="similarity">
    <text evidence="1 3">Belongs to the short-chain dehydrogenases/reductases (SDR) family.</text>
</comment>
<reference evidence="5 6" key="1">
    <citation type="submission" date="2024-06" db="EMBL/GenBank/DDBJ databases">
        <title>Sorghum-associated microbial communities from plants grown in Nebraska, USA.</title>
        <authorList>
            <person name="Schachtman D."/>
        </authorList>
    </citation>
    <scope>NUCLEOTIDE SEQUENCE [LARGE SCALE GENOMIC DNA]</scope>
    <source>
        <strain evidence="5 6">2814</strain>
    </source>
</reference>
<accession>A0ABV2R6Z6</accession>
<keyword evidence="6" id="KW-1185">Reference proteome</keyword>
<dbReference type="EMBL" id="JBEPTF010000001">
    <property type="protein sequence ID" value="MET4682322.1"/>
    <property type="molecule type" value="Genomic_DNA"/>
</dbReference>
<organism evidence="5 6">
    <name type="scientific">Brevundimonas faecalis</name>
    <dbReference type="NCBI Taxonomy" id="947378"/>
    <lineage>
        <taxon>Bacteria</taxon>
        <taxon>Pseudomonadati</taxon>
        <taxon>Pseudomonadota</taxon>
        <taxon>Alphaproteobacteria</taxon>
        <taxon>Caulobacterales</taxon>
        <taxon>Caulobacteraceae</taxon>
        <taxon>Brevundimonas</taxon>
    </lineage>
</organism>